<accession>A0A915BLJ8</accession>
<dbReference type="AlphaFoldDB" id="A0A915BLJ8"/>
<evidence type="ECO:0000313" key="1">
    <source>
        <dbReference type="Proteomes" id="UP000887569"/>
    </source>
</evidence>
<dbReference type="WBParaSite" id="PgR046_g014_t01">
    <property type="protein sequence ID" value="PgR046_g014_t01"/>
    <property type="gene ID" value="PgR046_g014"/>
</dbReference>
<proteinExistence type="predicted"/>
<keyword evidence="1" id="KW-1185">Reference proteome</keyword>
<reference evidence="2" key="1">
    <citation type="submission" date="2022-11" db="UniProtKB">
        <authorList>
            <consortium name="WormBaseParasite"/>
        </authorList>
    </citation>
    <scope>IDENTIFICATION</scope>
</reference>
<evidence type="ECO:0000313" key="2">
    <source>
        <dbReference type="WBParaSite" id="PgR046_g014_t01"/>
    </source>
</evidence>
<organism evidence="1 2">
    <name type="scientific">Parascaris univalens</name>
    <name type="common">Nematode worm</name>
    <dbReference type="NCBI Taxonomy" id="6257"/>
    <lineage>
        <taxon>Eukaryota</taxon>
        <taxon>Metazoa</taxon>
        <taxon>Ecdysozoa</taxon>
        <taxon>Nematoda</taxon>
        <taxon>Chromadorea</taxon>
        <taxon>Rhabditida</taxon>
        <taxon>Spirurina</taxon>
        <taxon>Ascaridomorpha</taxon>
        <taxon>Ascaridoidea</taxon>
        <taxon>Ascarididae</taxon>
        <taxon>Parascaris</taxon>
    </lineage>
</organism>
<protein>
    <submittedName>
        <fullName evidence="2">Uncharacterized protein</fullName>
    </submittedName>
</protein>
<name>A0A915BLJ8_PARUN</name>
<sequence length="32" mass="3887">VLFSTNEYSSFLRLLVVSLERTRPYFTYRITD</sequence>
<dbReference type="Proteomes" id="UP000887569">
    <property type="component" value="Unplaced"/>
</dbReference>